<evidence type="ECO:0000256" key="2">
    <source>
        <dbReference type="SAM" id="Phobius"/>
    </source>
</evidence>
<dbReference type="KEGG" id="erwi:GN242_18370"/>
<keyword evidence="2" id="KW-0472">Membrane</keyword>
<feature type="compositionally biased region" description="Gly residues" evidence="1">
    <location>
        <begin position="291"/>
        <end position="312"/>
    </location>
</feature>
<feature type="transmembrane region" description="Helical" evidence="2">
    <location>
        <begin position="184"/>
        <end position="204"/>
    </location>
</feature>
<feature type="signal peptide" evidence="3">
    <location>
        <begin position="1"/>
        <end position="18"/>
    </location>
</feature>
<evidence type="ECO:0000313" key="6">
    <source>
        <dbReference type="Proteomes" id="UP000424752"/>
    </source>
</evidence>
<proteinExistence type="predicted"/>
<reference evidence="5 6" key="1">
    <citation type="submission" date="2019-12" db="EMBL/GenBank/DDBJ databases">
        <title>Erwinia sp. nov., isolated from droppings of birds in the Qinghai-Tiebt plateau of China.</title>
        <authorList>
            <person name="Ge Y."/>
        </authorList>
    </citation>
    <scope>NUCLEOTIDE SEQUENCE [LARGE SCALE GENOMIC DNA]</scope>
    <source>
        <strain evidence="5 6">J780</strain>
    </source>
</reference>
<feature type="region of interest" description="Disordered" evidence="1">
    <location>
        <begin position="266"/>
        <end position="312"/>
    </location>
</feature>
<dbReference type="Gene3D" id="3.10.310.50">
    <property type="match status" value="1"/>
</dbReference>
<keyword evidence="2" id="KW-1133">Transmembrane helix</keyword>
<dbReference type="Proteomes" id="UP000424752">
    <property type="component" value="Chromosome"/>
</dbReference>
<dbReference type="RefSeq" id="WP_156287982.1">
    <property type="nucleotide sequence ID" value="NZ_CP046509.1"/>
</dbReference>
<name>A0A6I6EGR6_9GAMM</name>
<keyword evidence="3" id="KW-0732">Signal</keyword>
<keyword evidence="2" id="KW-0812">Transmembrane</keyword>
<gene>
    <name evidence="5" type="ORF">GN242_18370</name>
</gene>
<feature type="transmembrane region" description="Helical" evidence="2">
    <location>
        <begin position="243"/>
        <end position="265"/>
    </location>
</feature>
<organism evidence="5 6">
    <name type="scientific">Erwinia sorbitola</name>
    <dbReference type="NCBI Taxonomy" id="2681984"/>
    <lineage>
        <taxon>Bacteria</taxon>
        <taxon>Pseudomonadati</taxon>
        <taxon>Pseudomonadota</taxon>
        <taxon>Gammaproteobacteria</taxon>
        <taxon>Enterobacterales</taxon>
        <taxon>Erwiniaceae</taxon>
        <taxon>Erwinia</taxon>
    </lineage>
</organism>
<feature type="chain" id="PRO_5026130880" evidence="3">
    <location>
        <begin position="19"/>
        <end position="312"/>
    </location>
</feature>
<accession>A0A6I6EGR6</accession>
<feature type="compositionally biased region" description="Basic and acidic residues" evidence="1">
    <location>
        <begin position="271"/>
        <end position="288"/>
    </location>
</feature>
<dbReference type="PANTHER" id="PTHR30373">
    <property type="entry name" value="UPF0603 PROTEIN YGCG"/>
    <property type="match status" value="1"/>
</dbReference>
<protein>
    <submittedName>
        <fullName evidence="5">YgcG family protein</fullName>
    </submittedName>
</protein>
<sequence>MRFITLILLFCLPFTGMAATVPVPTLQQRVTDRSGVLNATEAQQITEQIMALEKKTGHQLAVLTVDTTGDDSIEQYAIRVFEAWKLGDKQRDDGLLLVMAKNDRTVRIEVGYGLEGDFTDVQASETINGTIIPRFKQGEFGQGLVAGVEAISRQLGVAVAGDAPVATPRPVAEPAPRPVSDDSITLSGGSIGLWLLGMMILPFFFLRRNPLVRGLFVSGIVTGISTLSTLVTSGVESISGDNVGLLFGGSLMVQMIISSLIGTLFGGGGGSRDRSDDSSNSRSDDRSDSGGSDGGFSGGGGRSGGGGASGKW</sequence>
<evidence type="ECO:0000256" key="1">
    <source>
        <dbReference type="SAM" id="MobiDB-lite"/>
    </source>
</evidence>
<dbReference type="Pfam" id="PF04536">
    <property type="entry name" value="TPM_phosphatase"/>
    <property type="match status" value="1"/>
</dbReference>
<dbReference type="InterPro" id="IPR007621">
    <property type="entry name" value="TPM_dom"/>
</dbReference>
<feature type="transmembrane region" description="Helical" evidence="2">
    <location>
        <begin position="211"/>
        <end position="231"/>
    </location>
</feature>
<feature type="domain" description="TPM" evidence="4">
    <location>
        <begin position="30"/>
        <end position="153"/>
    </location>
</feature>
<dbReference type="EMBL" id="CP046509">
    <property type="protein sequence ID" value="QGU89067.1"/>
    <property type="molecule type" value="Genomic_DNA"/>
</dbReference>
<dbReference type="PANTHER" id="PTHR30373:SF2">
    <property type="entry name" value="UPF0603 PROTEIN YGCG"/>
    <property type="match status" value="1"/>
</dbReference>
<dbReference type="AlphaFoldDB" id="A0A6I6EGR6"/>
<evidence type="ECO:0000259" key="4">
    <source>
        <dbReference type="Pfam" id="PF04536"/>
    </source>
</evidence>
<evidence type="ECO:0000313" key="5">
    <source>
        <dbReference type="EMBL" id="QGU89067.1"/>
    </source>
</evidence>
<evidence type="ECO:0000256" key="3">
    <source>
        <dbReference type="SAM" id="SignalP"/>
    </source>
</evidence>